<organism evidence="2 3">
    <name type="scientific">Myxozyma melibiosi</name>
    <dbReference type="NCBI Taxonomy" id="54550"/>
    <lineage>
        <taxon>Eukaryota</taxon>
        <taxon>Fungi</taxon>
        <taxon>Dikarya</taxon>
        <taxon>Ascomycota</taxon>
        <taxon>Saccharomycotina</taxon>
        <taxon>Lipomycetes</taxon>
        <taxon>Lipomycetales</taxon>
        <taxon>Lipomycetaceae</taxon>
        <taxon>Myxozyma</taxon>
    </lineage>
</organism>
<dbReference type="SMART" id="SM01177">
    <property type="entry name" value="DUF4210"/>
    <property type="match status" value="1"/>
</dbReference>
<gene>
    <name evidence="2" type="ORF">BZA70DRAFT_270171</name>
</gene>
<keyword evidence="3" id="KW-1185">Reference proteome</keyword>
<dbReference type="Pfam" id="PF13889">
    <property type="entry name" value="Chromosome_seg"/>
    <property type="match status" value="1"/>
</dbReference>
<comment type="caution">
    <text evidence="2">The sequence shown here is derived from an EMBL/GenBank/DDBJ whole genome shotgun (WGS) entry which is preliminary data.</text>
</comment>
<dbReference type="Pfam" id="PF13915">
    <property type="entry name" value="DUF4210"/>
    <property type="match status" value="1"/>
</dbReference>
<feature type="domain" description="Atos-like conserved" evidence="1">
    <location>
        <begin position="39"/>
        <end position="111"/>
    </location>
</feature>
<dbReference type="InterPro" id="IPR051506">
    <property type="entry name" value="ATOS_Transcription_Regulators"/>
</dbReference>
<proteinExistence type="predicted"/>
<dbReference type="InterPro" id="IPR033473">
    <property type="entry name" value="Atos-like_C"/>
</dbReference>
<dbReference type="RefSeq" id="XP_064770031.1">
    <property type="nucleotide sequence ID" value="XM_064911262.1"/>
</dbReference>
<dbReference type="InterPro" id="IPR025261">
    <property type="entry name" value="Atos-like_cons_dom"/>
</dbReference>
<accession>A0ABR1FCV0</accession>
<reference evidence="2 3" key="1">
    <citation type="submission" date="2024-03" db="EMBL/GenBank/DDBJ databases">
        <title>Genome-scale model development and genomic sequencing of the oleaginous clade Lipomyces.</title>
        <authorList>
            <consortium name="Lawrence Berkeley National Laboratory"/>
            <person name="Czajka J.J."/>
            <person name="Han Y."/>
            <person name="Kim J."/>
            <person name="Mondo S.J."/>
            <person name="Hofstad B.A."/>
            <person name="Robles A."/>
            <person name="Haridas S."/>
            <person name="Riley R."/>
            <person name="LaButti K."/>
            <person name="Pangilinan J."/>
            <person name="Andreopoulos W."/>
            <person name="Lipzen A."/>
            <person name="Yan J."/>
            <person name="Wang M."/>
            <person name="Ng V."/>
            <person name="Grigoriev I.V."/>
            <person name="Spatafora J.W."/>
            <person name="Magnuson J.K."/>
            <person name="Baker S.E."/>
            <person name="Pomraning K.R."/>
        </authorList>
    </citation>
    <scope>NUCLEOTIDE SEQUENCE [LARGE SCALE GENOMIC DNA]</scope>
    <source>
        <strain evidence="2 3">Phaff 52-87</strain>
    </source>
</reference>
<protein>
    <recommendedName>
        <fullName evidence="1">Atos-like conserved domain-containing protein</fullName>
    </recommendedName>
</protein>
<name>A0ABR1FCV0_9ASCO</name>
<dbReference type="GeneID" id="90036774"/>
<dbReference type="Proteomes" id="UP001498771">
    <property type="component" value="Unassembled WGS sequence"/>
</dbReference>
<dbReference type="PANTHER" id="PTHR13199">
    <property type="entry name" value="GH03947P"/>
    <property type="match status" value="1"/>
</dbReference>
<dbReference type="PANTHER" id="PTHR13199:SF11">
    <property type="entry name" value="PROTEIN ATOSSA"/>
    <property type="match status" value="1"/>
</dbReference>
<evidence type="ECO:0000313" key="2">
    <source>
        <dbReference type="EMBL" id="KAK7206998.1"/>
    </source>
</evidence>
<evidence type="ECO:0000259" key="1">
    <source>
        <dbReference type="SMART" id="SM01177"/>
    </source>
</evidence>
<dbReference type="EMBL" id="JBBJBU010000001">
    <property type="protein sequence ID" value="KAK7206998.1"/>
    <property type="molecule type" value="Genomic_DNA"/>
</dbReference>
<evidence type="ECO:0000313" key="3">
    <source>
        <dbReference type="Proteomes" id="UP001498771"/>
    </source>
</evidence>
<sequence length="339" mass="37623">MPTVGGSPSSSPPMVVHHARFQRRRQSSFTHYLPHPESLVGSYEESLLAGRTSTPSQKPAVPFVARIGVLGTGDECPAKLRCPRHLSLEFDAVYYNWLGSGEEERGGSPYVGQLDLESHYRETARKQTKSKSKKSKVDGYRIPKTGQIQIVISNPSRTAIKLFLVPYDLSEMPVNTRTFMRQKTYVTDDQQQQQQQSQKKGRLRQAVHLHVVHASTGRYYLFRTLRVVFENRALDTTSTTTTAAPSKSSTETTKVETIMGEFSAYHPEDSTSTSTVRRSSAGRLSGSFEQMEYAVEEGSPMGTSISARMSKLSVSVSAEDLAGLQEPVQKMPSGWGSFM</sequence>